<dbReference type="KEGG" id="mlr:MELLADRAFT_104945"/>
<feature type="transmembrane region" description="Helical" evidence="1">
    <location>
        <begin position="64"/>
        <end position="86"/>
    </location>
</feature>
<dbReference type="GeneID" id="18922451"/>
<dbReference type="VEuPathDB" id="FungiDB:MELLADRAFT_104945"/>
<dbReference type="AlphaFoldDB" id="F4RGL2"/>
<gene>
    <name evidence="2" type="ORF">MELLADRAFT_104945</name>
</gene>
<accession>F4RGL2</accession>
<evidence type="ECO:0000256" key="1">
    <source>
        <dbReference type="SAM" id="Phobius"/>
    </source>
</evidence>
<keyword evidence="1" id="KW-0812">Transmembrane</keyword>
<keyword evidence="1" id="KW-0472">Membrane</keyword>
<dbReference type="InParanoid" id="F4RGL2"/>
<sequence length="260" mass="28494">MIPTASFYFPNPGGLDMGIGPEIFNAPYVPPGSVNVPEFTTETHKTVSNAHDENGFADLTHPQLAAVVGGSVAISTALVALGRLGYRAYLKYGRKPTIPESKTSDLEMAEPGAITSVSKVDKPSAPLDTIGDMRDQFYVEDVCYAKIQYGCGDVLRPTQEEFVSLRQGTKISATGSDQPRYQGDSSILRESLKLSILKLLGLSLQEVFVWNDPRADGQSIFEKRYCSFVRIADPRDEIHYPYSGLSRYKVEGLTVDSTLQ</sequence>
<keyword evidence="1" id="KW-1133">Transmembrane helix</keyword>
<dbReference type="Proteomes" id="UP000001072">
    <property type="component" value="Unassembled WGS sequence"/>
</dbReference>
<reference evidence="3" key="1">
    <citation type="journal article" date="2011" name="Proc. Natl. Acad. Sci. U.S.A.">
        <title>Obligate biotrophy features unraveled by the genomic analysis of rust fungi.</title>
        <authorList>
            <person name="Duplessis S."/>
            <person name="Cuomo C.A."/>
            <person name="Lin Y.-C."/>
            <person name="Aerts A."/>
            <person name="Tisserant E."/>
            <person name="Veneault-Fourrey C."/>
            <person name="Joly D.L."/>
            <person name="Hacquard S."/>
            <person name="Amselem J."/>
            <person name="Cantarel B.L."/>
            <person name="Chiu R."/>
            <person name="Coutinho P.M."/>
            <person name="Feau N."/>
            <person name="Field M."/>
            <person name="Frey P."/>
            <person name="Gelhaye E."/>
            <person name="Goldberg J."/>
            <person name="Grabherr M.G."/>
            <person name="Kodira C.D."/>
            <person name="Kohler A."/>
            <person name="Kuees U."/>
            <person name="Lindquist E.A."/>
            <person name="Lucas S.M."/>
            <person name="Mago R."/>
            <person name="Mauceli E."/>
            <person name="Morin E."/>
            <person name="Murat C."/>
            <person name="Pangilinan J.L."/>
            <person name="Park R."/>
            <person name="Pearson M."/>
            <person name="Quesneville H."/>
            <person name="Rouhier N."/>
            <person name="Sakthikumar S."/>
            <person name="Salamov A.A."/>
            <person name="Schmutz J."/>
            <person name="Selles B."/>
            <person name="Shapiro H."/>
            <person name="Tanguay P."/>
            <person name="Tuskan G.A."/>
            <person name="Henrissat B."/>
            <person name="Van de Peer Y."/>
            <person name="Rouze P."/>
            <person name="Ellis J.G."/>
            <person name="Dodds P.N."/>
            <person name="Schein J.E."/>
            <person name="Zhong S."/>
            <person name="Hamelin R.C."/>
            <person name="Grigoriev I.V."/>
            <person name="Szabo L.J."/>
            <person name="Martin F."/>
        </authorList>
    </citation>
    <scope>NUCLEOTIDE SEQUENCE [LARGE SCALE GENOMIC DNA]</scope>
    <source>
        <strain evidence="3">98AG31 / pathotype 3-4-7</strain>
    </source>
</reference>
<protein>
    <submittedName>
        <fullName evidence="2">Uncharacterized protein</fullName>
    </submittedName>
</protein>
<dbReference type="EMBL" id="GL883100">
    <property type="protein sequence ID" value="EGG08629.1"/>
    <property type="molecule type" value="Genomic_DNA"/>
</dbReference>
<name>F4RGL2_MELLP</name>
<keyword evidence="3" id="KW-1185">Reference proteome</keyword>
<organism evidence="3">
    <name type="scientific">Melampsora larici-populina (strain 98AG31 / pathotype 3-4-7)</name>
    <name type="common">Poplar leaf rust fungus</name>
    <dbReference type="NCBI Taxonomy" id="747676"/>
    <lineage>
        <taxon>Eukaryota</taxon>
        <taxon>Fungi</taxon>
        <taxon>Dikarya</taxon>
        <taxon>Basidiomycota</taxon>
        <taxon>Pucciniomycotina</taxon>
        <taxon>Pucciniomycetes</taxon>
        <taxon>Pucciniales</taxon>
        <taxon>Melampsoraceae</taxon>
        <taxon>Melampsora</taxon>
    </lineage>
</organism>
<dbReference type="HOGENOM" id="CLU_1069900_0_0_1"/>
<evidence type="ECO:0000313" key="2">
    <source>
        <dbReference type="EMBL" id="EGG08629.1"/>
    </source>
</evidence>
<proteinExistence type="predicted"/>
<evidence type="ECO:0000313" key="3">
    <source>
        <dbReference type="Proteomes" id="UP000001072"/>
    </source>
</evidence>
<dbReference type="RefSeq" id="XP_007408215.1">
    <property type="nucleotide sequence ID" value="XM_007408153.1"/>
</dbReference>